<sequence>MLRYKRITTPTLTDGKETIIELLSCPTGKKYRIVSISTAPYADMYLRVYRQAEQIVDAASIIMTTAAPLLPMDLPLNVGQVVKAGFYNDGAVSTDPKQITIGYRDD</sequence>
<evidence type="ECO:0000313" key="1">
    <source>
        <dbReference type="EMBL" id="GAI72109.1"/>
    </source>
</evidence>
<organism evidence="1">
    <name type="scientific">marine sediment metagenome</name>
    <dbReference type="NCBI Taxonomy" id="412755"/>
    <lineage>
        <taxon>unclassified sequences</taxon>
        <taxon>metagenomes</taxon>
        <taxon>ecological metagenomes</taxon>
    </lineage>
</organism>
<dbReference type="EMBL" id="BARW01001089">
    <property type="protein sequence ID" value="GAI72109.1"/>
    <property type="molecule type" value="Genomic_DNA"/>
</dbReference>
<dbReference type="AlphaFoldDB" id="X1SWD1"/>
<accession>X1SWD1</accession>
<reference evidence="1" key="1">
    <citation type="journal article" date="2014" name="Front. Microbiol.">
        <title>High frequency of phylogenetically diverse reductive dehalogenase-homologous genes in deep subseafloor sedimentary metagenomes.</title>
        <authorList>
            <person name="Kawai M."/>
            <person name="Futagami T."/>
            <person name="Toyoda A."/>
            <person name="Takaki Y."/>
            <person name="Nishi S."/>
            <person name="Hori S."/>
            <person name="Arai W."/>
            <person name="Tsubouchi T."/>
            <person name="Morono Y."/>
            <person name="Uchiyama I."/>
            <person name="Ito T."/>
            <person name="Fujiyama A."/>
            <person name="Inagaki F."/>
            <person name="Takami H."/>
        </authorList>
    </citation>
    <scope>NUCLEOTIDE SEQUENCE</scope>
    <source>
        <strain evidence="1">Expedition CK06-06</strain>
    </source>
</reference>
<proteinExistence type="predicted"/>
<protein>
    <submittedName>
        <fullName evidence="1">Uncharacterized protein</fullName>
    </submittedName>
</protein>
<gene>
    <name evidence="1" type="ORF">S12H4_03754</name>
</gene>
<name>X1SWD1_9ZZZZ</name>
<comment type="caution">
    <text evidence="1">The sequence shown here is derived from an EMBL/GenBank/DDBJ whole genome shotgun (WGS) entry which is preliminary data.</text>
</comment>